<protein>
    <recommendedName>
        <fullName evidence="3">F-box domain-containing protein</fullName>
    </recommendedName>
</protein>
<proteinExistence type="predicted"/>
<evidence type="ECO:0008006" key="3">
    <source>
        <dbReference type="Google" id="ProtNLM"/>
    </source>
</evidence>
<name>A0A6A6SUI3_9PLEO</name>
<sequence>MTSHATFSGLAAELKLNVLEHLFSSGTDFTKALLVCKEWTDIGTPLLWANIALDNYNFIWFIRSISGARPSSLSEIRNMTIRLTPFTTRPEHPLSMSALALGFEDAEPRSFLSSSRRWPDYLFSSISSQDSTEASSYDVQPLRHHDPWYQCIILCTACLSSHFKSSMNGLRTFSFGLEPLSNDLSLRDYNRQDRLIFPTSTLALLIQALPVCCESLELDIDYLEPSLAPEIYLSTVLSQVIPQLRHLHLKVNRVLESFFDCLLNEVQPLVQLESLSLDISPLLTYGRSSFDGRADLNSQDGIVADIVKAYKNGQFPNALELVCSLVNERTYPSCPHGYMRRIDVINERIDAFSSSEFCIVPDRQDITRRWYTYEQDLDALKVIGLVSMEELGGPVYMDQYMRNRSANVAWITSTNGCRFPMSMRNSREVKEYKLNFVDPLAGAVSKVELLRRVNAIYGNAVGTAVFAQIQAQTASLKPPTRIEGLVERRNG</sequence>
<gene>
    <name evidence="1" type="ORF">K491DRAFT_732968</name>
</gene>
<accession>A0A6A6SUI3</accession>
<dbReference type="AlphaFoldDB" id="A0A6A6SUI3"/>
<reference evidence="1" key="1">
    <citation type="journal article" date="2020" name="Stud. Mycol.">
        <title>101 Dothideomycetes genomes: a test case for predicting lifestyles and emergence of pathogens.</title>
        <authorList>
            <person name="Haridas S."/>
            <person name="Albert R."/>
            <person name="Binder M."/>
            <person name="Bloem J."/>
            <person name="Labutti K."/>
            <person name="Salamov A."/>
            <person name="Andreopoulos B."/>
            <person name="Baker S."/>
            <person name="Barry K."/>
            <person name="Bills G."/>
            <person name="Bluhm B."/>
            <person name="Cannon C."/>
            <person name="Castanera R."/>
            <person name="Culley D."/>
            <person name="Daum C."/>
            <person name="Ezra D."/>
            <person name="Gonzalez J."/>
            <person name="Henrissat B."/>
            <person name="Kuo A."/>
            <person name="Liang C."/>
            <person name="Lipzen A."/>
            <person name="Lutzoni F."/>
            <person name="Magnuson J."/>
            <person name="Mondo S."/>
            <person name="Nolan M."/>
            <person name="Ohm R."/>
            <person name="Pangilinan J."/>
            <person name="Park H.-J."/>
            <person name="Ramirez L."/>
            <person name="Alfaro M."/>
            <person name="Sun H."/>
            <person name="Tritt A."/>
            <person name="Yoshinaga Y."/>
            <person name="Zwiers L.-H."/>
            <person name="Turgeon B."/>
            <person name="Goodwin S."/>
            <person name="Spatafora J."/>
            <person name="Crous P."/>
            <person name="Grigoriev I."/>
        </authorList>
    </citation>
    <scope>NUCLEOTIDE SEQUENCE</scope>
    <source>
        <strain evidence="1">CBS 122681</strain>
    </source>
</reference>
<evidence type="ECO:0000313" key="1">
    <source>
        <dbReference type="EMBL" id="KAF2649864.1"/>
    </source>
</evidence>
<dbReference type="OrthoDB" id="4192220at2759"/>
<dbReference type="EMBL" id="MU004476">
    <property type="protein sequence ID" value="KAF2649864.1"/>
    <property type="molecule type" value="Genomic_DNA"/>
</dbReference>
<keyword evidence="2" id="KW-1185">Reference proteome</keyword>
<dbReference type="Proteomes" id="UP000799324">
    <property type="component" value="Unassembled WGS sequence"/>
</dbReference>
<evidence type="ECO:0000313" key="2">
    <source>
        <dbReference type="Proteomes" id="UP000799324"/>
    </source>
</evidence>
<organism evidence="1 2">
    <name type="scientific">Lophiostoma macrostomum CBS 122681</name>
    <dbReference type="NCBI Taxonomy" id="1314788"/>
    <lineage>
        <taxon>Eukaryota</taxon>
        <taxon>Fungi</taxon>
        <taxon>Dikarya</taxon>
        <taxon>Ascomycota</taxon>
        <taxon>Pezizomycotina</taxon>
        <taxon>Dothideomycetes</taxon>
        <taxon>Pleosporomycetidae</taxon>
        <taxon>Pleosporales</taxon>
        <taxon>Lophiostomataceae</taxon>
        <taxon>Lophiostoma</taxon>
    </lineage>
</organism>